<reference evidence="10 11" key="1">
    <citation type="journal article" date="2016" name="Nat. Commun.">
        <title>Thousands of microbial genomes shed light on interconnected biogeochemical processes in an aquifer system.</title>
        <authorList>
            <person name="Anantharaman K."/>
            <person name="Brown C.T."/>
            <person name="Hug L.A."/>
            <person name="Sharon I."/>
            <person name="Castelle C.J."/>
            <person name="Probst A.J."/>
            <person name="Thomas B.C."/>
            <person name="Singh A."/>
            <person name="Wilkins M.J."/>
            <person name="Karaoz U."/>
            <person name="Brodie E.L."/>
            <person name="Williams K.H."/>
            <person name="Hubbard S.S."/>
            <person name="Banfield J.F."/>
        </authorList>
    </citation>
    <scope>NUCLEOTIDE SEQUENCE [LARGE SCALE GENOMIC DNA]</scope>
</reference>
<sequence>MDTSKLTIAKPAIGKIGPIQFIRQSIEELKKVSWPTRAETIKLTLIVFAVSAAVGAYIGGLDFLYTKLVELILK</sequence>
<dbReference type="GO" id="GO:0005886">
    <property type="term" value="C:plasma membrane"/>
    <property type="evidence" value="ECO:0007669"/>
    <property type="project" value="UniProtKB-SubCell"/>
</dbReference>
<comment type="subcellular location">
    <subcellularLocation>
        <location evidence="9">Cell membrane</location>
        <topology evidence="9">Single-pass membrane protein</topology>
    </subcellularLocation>
    <subcellularLocation>
        <location evidence="1">Membrane</location>
    </subcellularLocation>
</comment>
<keyword evidence="4 9" id="KW-0812">Transmembrane</keyword>
<evidence type="ECO:0000256" key="6">
    <source>
        <dbReference type="ARBA" id="ARBA00022989"/>
    </source>
</evidence>
<feature type="transmembrane region" description="Helical" evidence="9">
    <location>
        <begin position="43"/>
        <end position="65"/>
    </location>
</feature>
<evidence type="ECO:0000256" key="7">
    <source>
        <dbReference type="ARBA" id="ARBA00023010"/>
    </source>
</evidence>
<dbReference type="GO" id="GO:0065002">
    <property type="term" value="P:intracellular protein transmembrane transport"/>
    <property type="evidence" value="ECO:0007669"/>
    <property type="project" value="UniProtKB-UniRule"/>
</dbReference>
<comment type="function">
    <text evidence="9">Essential subunit of the Sec protein translocation channel SecYEG. Clamps together the 2 halves of SecY. May contact the channel plug during translocation.</text>
</comment>
<organism evidence="10 11">
    <name type="scientific">Candidatus Chisholmbacteria bacterium RIFCSPHIGHO2_01_FULL_49_18</name>
    <dbReference type="NCBI Taxonomy" id="1797590"/>
    <lineage>
        <taxon>Bacteria</taxon>
        <taxon>Candidatus Chisholmiibacteriota</taxon>
    </lineage>
</organism>
<dbReference type="HAMAP" id="MF_00422">
    <property type="entry name" value="SecE"/>
    <property type="match status" value="1"/>
</dbReference>
<dbReference type="InterPro" id="IPR005807">
    <property type="entry name" value="SecE_bac"/>
</dbReference>
<dbReference type="PANTHER" id="PTHR33910">
    <property type="entry name" value="PROTEIN TRANSLOCASE SUBUNIT SECE"/>
    <property type="match status" value="1"/>
</dbReference>
<evidence type="ECO:0000256" key="4">
    <source>
        <dbReference type="ARBA" id="ARBA00022692"/>
    </source>
</evidence>
<dbReference type="Proteomes" id="UP000179069">
    <property type="component" value="Unassembled WGS sequence"/>
</dbReference>
<dbReference type="PRINTS" id="PR01650">
    <property type="entry name" value="SECETRNLCASE"/>
</dbReference>
<proteinExistence type="inferred from homology"/>
<keyword evidence="6 9" id="KW-1133">Transmembrane helix</keyword>
<evidence type="ECO:0000256" key="2">
    <source>
        <dbReference type="ARBA" id="ARBA00022448"/>
    </source>
</evidence>
<evidence type="ECO:0000256" key="8">
    <source>
        <dbReference type="ARBA" id="ARBA00023136"/>
    </source>
</evidence>
<keyword evidence="7 9" id="KW-0811">Translocation</keyword>
<evidence type="ECO:0000256" key="9">
    <source>
        <dbReference type="HAMAP-Rule" id="MF_00422"/>
    </source>
</evidence>
<dbReference type="InterPro" id="IPR001901">
    <property type="entry name" value="Translocase_SecE/Sec61-g"/>
</dbReference>
<dbReference type="GO" id="GO:0009306">
    <property type="term" value="P:protein secretion"/>
    <property type="evidence" value="ECO:0007669"/>
    <property type="project" value="UniProtKB-UniRule"/>
</dbReference>
<protein>
    <recommendedName>
        <fullName evidence="9">Protein translocase subunit SecE</fullName>
    </recommendedName>
</protein>
<evidence type="ECO:0000313" key="11">
    <source>
        <dbReference type="Proteomes" id="UP000179069"/>
    </source>
</evidence>
<dbReference type="PANTHER" id="PTHR33910:SF1">
    <property type="entry name" value="PROTEIN TRANSLOCASE SUBUNIT SECE"/>
    <property type="match status" value="1"/>
</dbReference>
<dbReference type="AlphaFoldDB" id="A0A1G1VMY9"/>
<comment type="caution">
    <text evidence="10">The sequence shown here is derived from an EMBL/GenBank/DDBJ whole genome shotgun (WGS) entry which is preliminary data.</text>
</comment>
<keyword evidence="5 9" id="KW-0653">Protein transport</keyword>
<dbReference type="Pfam" id="PF00584">
    <property type="entry name" value="SecE"/>
    <property type="match status" value="1"/>
</dbReference>
<comment type="subunit">
    <text evidence="9">Component of the Sec protein translocase complex. Heterotrimer consisting of SecY, SecE and SecG subunits. The heterotrimers can form oligomers, although 1 heterotrimer is thought to be able to translocate proteins. Interacts with the ribosome. Interacts with SecDF, and other proteins may be involved. Interacts with SecA.</text>
</comment>
<evidence type="ECO:0000256" key="5">
    <source>
        <dbReference type="ARBA" id="ARBA00022927"/>
    </source>
</evidence>
<accession>A0A1G1VMY9</accession>
<dbReference type="EMBL" id="MHCI01000010">
    <property type="protein sequence ID" value="OGY16766.1"/>
    <property type="molecule type" value="Genomic_DNA"/>
</dbReference>
<gene>
    <name evidence="9" type="primary">secE</name>
    <name evidence="10" type="ORF">A2785_00740</name>
</gene>
<keyword evidence="8 9" id="KW-0472">Membrane</keyword>
<comment type="similarity">
    <text evidence="9">Belongs to the SecE/SEC61-gamma family.</text>
</comment>
<dbReference type="InterPro" id="IPR038379">
    <property type="entry name" value="SecE_sf"/>
</dbReference>
<evidence type="ECO:0000256" key="3">
    <source>
        <dbReference type="ARBA" id="ARBA00022475"/>
    </source>
</evidence>
<evidence type="ECO:0000256" key="1">
    <source>
        <dbReference type="ARBA" id="ARBA00004370"/>
    </source>
</evidence>
<evidence type="ECO:0000313" key="10">
    <source>
        <dbReference type="EMBL" id="OGY16766.1"/>
    </source>
</evidence>
<keyword evidence="2 9" id="KW-0813">Transport</keyword>
<dbReference type="GO" id="GO:0006605">
    <property type="term" value="P:protein targeting"/>
    <property type="evidence" value="ECO:0007669"/>
    <property type="project" value="UniProtKB-UniRule"/>
</dbReference>
<keyword evidence="3 9" id="KW-1003">Cell membrane</keyword>
<dbReference type="GO" id="GO:0008320">
    <property type="term" value="F:protein transmembrane transporter activity"/>
    <property type="evidence" value="ECO:0007669"/>
    <property type="project" value="UniProtKB-UniRule"/>
</dbReference>
<dbReference type="Gene3D" id="1.20.5.1030">
    <property type="entry name" value="Preprotein translocase secy subunit"/>
    <property type="match status" value="1"/>
</dbReference>
<name>A0A1G1VMY9_9BACT</name>
<dbReference type="GO" id="GO:0043952">
    <property type="term" value="P:protein transport by the Sec complex"/>
    <property type="evidence" value="ECO:0007669"/>
    <property type="project" value="UniProtKB-UniRule"/>
</dbReference>
<dbReference type="NCBIfam" id="TIGR00964">
    <property type="entry name" value="secE_bact"/>
    <property type="match status" value="1"/>
</dbReference>